<name>A0A4Y2IA59_ARAVE</name>
<dbReference type="EMBL" id="BGPR01002506">
    <property type="protein sequence ID" value="GBM74607.1"/>
    <property type="molecule type" value="Genomic_DNA"/>
</dbReference>
<reference evidence="1 2" key="1">
    <citation type="journal article" date="2019" name="Sci. Rep.">
        <title>Orb-weaving spider Araneus ventricosus genome elucidates the spidroin gene catalogue.</title>
        <authorList>
            <person name="Kono N."/>
            <person name="Nakamura H."/>
            <person name="Ohtoshi R."/>
            <person name="Moran D.A.P."/>
            <person name="Shinohara A."/>
            <person name="Yoshida Y."/>
            <person name="Fujiwara M."/>
            <person name="Mori M."/>
            <person name="Tomita M."/>
            <person name="Arakawa K."/>
        </authorList>
    </citation>
    <scope>NUCLEOTIDE SEQUENCE [LARGE SCALE GENOMIC DNA]</scope>
</reference>
<comment type="caution">
    <text evidence="1">The sequence shown here is derived from an EMBL/GenBank/DDBJ whole genome shotgun (WGS) entry which is preliminary data.</text>
</comment>
<keyword evidence="2" id="KW-1185">Reference proteome</keyword>
<evidence type="ECO:0000313" key="2">
    <source>
        <dbReference type="Proteomes" id="UP000499080"/>
    </source>
</evidence>
<gene>
    <name evidence="1" type="ORF">AVEN_241036_1</name>
</gene>
<dbReference type="AlphaFoldDB" id="A0A4Y2IA59"/>
<dbReference type="Proteomes" id="UP000499080">
    <property type="component" value="Unassembled WGS sequence"/>
</dbReference>
<evidence type="ECO:0000313" key="1">
    <source>
        <dbReference type="EMBL" id="GBM74607.1"/>
    </source>
</evidence>
<protein>
    <submittedName>
        <fullName evidence="1">Uncharacterized protein</fullName>
    </submittedName>
</protein>
<proteinExistence type="predicted"/>
<organism evidence="1 2">
    <name type="scientific">Araneus ventricosus</name>
    <name type="common">Orbweaver spider</name>
    <name type="synonym">Epeira ventricosa</name>
    <dbReference type="NCBI Taxonomy" id="182803"/>
    <lineage>
        <taxon>Eukaryota</taxon>
        <taxon>Metazoa</taxon>
        <taxon>Ecdysozoa</taxon>
        <taxon>Arthropoda</taxon>
        <taxon>Chelicerata</taxon>
        <taxon>Arachnida</taxon>
        <taxon>Araneae</taxon>
        <taxon>Araneomorphae</taxon>
        <taxon>Entelegynae</taxon>
        <taxon>Araneoidea</taxon>
        <taxon>Araneidae</taxon>
        <taxon>Araneus</taxon>
    </lineage>
</organism>
<accession>A0A4Y2IA59</accession>
<sequence>MNSQYSPKNQNYKIGVGPRCTWKRDVACVPVQVLITSAFGVDARIKYTLHGLSKLTNFSRVIAAALSIPATRSMSKSTEVSYTMAFKTLDKKTQEAINQVFWGGHLTGPPSRIHLHLHYRYPASA</sequence>